<organism evidence="2 3">
    <name type="scientific">Streptomyces cavernicola</name>
    <dbReference type="NCBI Taxonomy" id="3043613"/>
    <lineage>
        <taxon>Bacteria</taxon>
        <taxon>Bacillati</taxon>
        <taxon>Actinomycetota</taxon>
        <taxon>Actinomycetes</taxon>
        <taxon>Kitasatosporales</taxon>
        <taxon>Streptomycetaceae</taxon>
        <taxon>Streptomyces</taxon>
    </lineage>
</organism>
<dbReference type="InterPro" id="IPR003010">
    <property type="entry name" value="C-N_Hydrolase"/>
</dbReference>
<dbReference type="RefSeq" id="WP_282546895.1">
    <property type="nucleotide sequence ID" value="NZ_JASCIQ010000057.1"/>
</dbReference>
<dbReference type="Proteomes" id="UP001223978">
    <property type="component" value="Unassembled WGS sequence"/>
</dbReference>
<dbReference type="Pfam" id="PF00795">
    <property type="entry name" value="CN_hydrolase"/>
    <property type="match status" value="1"/>
</dbReference>
<feature type="domain" description="CN hydrolase" evidence="1">
    <location>
        <begin position="5"/>
        <end position="95"/>
    </location>
</feature>
<dbReference type="SUPFAM" id="SSF56317">
    <property type="entry name" value="Carbon-nitrogen hydrolase"/>
    <property type="match status" value="1"/>
</dbReference>
<evidence type="ECO:0000313" key="3">
    <source>
        <dbReference type="Proteomes" id="UP001223978"/>
    </source>
</evidence>
<evidence type="ECO:0000259" key="1">
    <source>
        <dbReference type="Pfam" id="PF00795"/>
    </source>
</evidence>
<sequence length="195" mass="21327">MMAMEGNFPENGRGLALNGAEVVYRASLPVPMTANGTFEVTNRARALENNFYVVAPNIGGVYLHPDSRLPVDSGGGTGMIVNYRGQVIGEQANTNGPSFVSGVIDIEALRHHRTHAKTTNWLKDVRAETARMLYEKPLYPANLYLSRRPGNHAAYAEEILNPGIDRMVEAGIWRRPGYEESQPTGEAGQTRETAG</sequence>
<reference evidence="2 3" key="1">
    <citation type="submission" date="2023-05" db="EMBL/GenBank/DDBJ databases">
        <title>Draft genome sequence of Streptomyces sp. B-S-A6 isolated from a cave soil in Thailand.</title>
        <authorList>
            <person name="Chamroensaksri N."/>
            <person name="Muangham S."/>
        </authorList>
    </citation>
    <scope>NUCLEOTIDE SEQUENCE [LARGE SCALE GENOMIC DNA]</scope>
    <source>
        <strain evidence="2 3">B-S-A6</strain>
    </source>
</reference>
<gene>
    <name evidence="2" type="ORF">QIS96_35055</name>
</gene>
<keyword evidence="2" id="KW-0378">Hydrolase</keyword>
<protein>
    <submittedName>
        <fullName evidence="2">Nitrilase-related carbon-nitrogen hydrolase</fullName>
    </submittedName>
</protein>
<dbReference type="GO" id="GO:0016787">
    <property type="term" value="F:hydrolase activity"/>
    <property type="evidence" value="ECO:0007669"/>
    <property type="project" value="UniProtKB-KW"/>
</dbReference>
<dbReference type="EMBL" id="JASCIQ010000057">
    <property type="protein sequence ID" value="MDI3409023.1"/>
    <property type="molecule type" value="Genomic_DNA"/>
</dbReference>
<evidence type="ECO:0000313" key="2">
    <source>
        <dbReference type="EMBL" id="MDI3409023.1"/>
    </source>
</evidence>
<dbReference type="InterPro" id="IPR036526">
    <property type="entry name" value="C-N_Hydrolase_sf"/>
</dbReference>
<dbReference type="Gene3D" id="3.60.110.10">
    <property type="entry name" value="Carbon-nitrogen hydrolase"/>
    <property type="match status" value="1"/>
</dbReference>
<name>A0ABT6SLF6_9ACTN</name>
<comment type="caution">
    <text evidence="2">The sequence shown here is derived from an EMBL/GenBank/DDBJ whole genome shotgun (WGS) entry which is preliminary data.</text>
</comment>
<proteinExistence type="predicted"/>
<accession>A0ABT6SLF6</accession>
<keyword evidence="3" id="KW-1185">Reference proteome</keyword>